<gene>
    <name evidence="2" type="ORF">LCGC14_0840340</name>
</gene>
<dbReference type="EMBL" id="LAZR01002456">
    <property type="protein sequence ID" value="KKN29807.1"/>
    <property type="molecule type" value="Genomic_DNA"/>
</dbReference>
<evidence type="ECO:0000256" key="1">
    <source>
        <dbReference type="SAM" id="Coils"/>
    </source>
</evidence>
<organism evidence="2">
    <name type="scientific">marine sediment metagenome</name>
    <dbReference type="NCBI Taxonomy" id="412755"/>
    <lineage>
        <taxon>unclassified sequences</taxon>
        <taxon>metagenomes</taxon>
        <taxon>ecological metagenomes</taxon>
    </lineage>
</organism>
<evidence type="ECO:0000313" key="2">
    <source>
        <dbReference type="EMBL" id="KKN29807.1"/>
    </source>
</evidence>
<protein>
    <submittedName>
        <fullName evidence="2">Uncharacterized protein</fullName>
    </submittedName>
</protein>
<comment type="caution">
    <text evidence="2">The sequence shown here is derived from an EMBL/GenBank/DDBJ whole genome shotgun (WGS) entry which is preliminary data.</text>
</comment>
<dbReference type="AlphaFoldDB" id="A0A0F9PYL0"/>
<keyword evidence="1" id="KW-0175">Coiled coil</keyword>
<feature type="coiled-coil region" evidence="1">
    <location>
        <begin position="11"/>
        <end position="45"/>
    </location>
</feature>
<name>A0A0F9PYL0_9ZZZZ</name>
<sequence length="69" mass="8079">MDMTKKLQKKRQQLVTEFERGQQQLEALRKQVESTTATMQRIQGAIQFCDEQIAELTPKKPKKVQDDTE</sequence>
<proteinExistence type="predicted"/>
<accession>A0A0F9PYL0</accession>
<reference evidence="2" key="1">
    <citation type="journal article" date="2015" name="Nature">
        <title>Complex archaea that bridge the gap between prokaryotes and eukaryotes.</title>
        <authorList>
            <person name="Spang A."/>
            <person name="Saw J.H."/>
            <person name="Jorgensen S.L."/>
            <person name="Zaremba-Niedzwiedzka K."/>
            <person name="Martijn J."/>
            <person name="Lind A.E."/>
            <person name="van Eijk R."/>
            <person name="Schleper C."/>
            <person name="Guy L."/>
            <person name="Ettema T.J."/>
        </authorList>
    </citation>
    <scope>NUCLEOTIDE SEQUENCE</scope>
</reference>